<dbReference type="PROSITE" id="PS51257">
    <property type="entry name" value="PROKAR_LIPOPROTEIN"/>
    <property type="match status" value="1"/>
</dbReference>
<protein>
    <recommendedName>
        <fullName evidence="4">Lipoprotein</fullName>
    </recommendedName>
</protein>
<evidence type="ECO:0000313" key="3">
    <source>
        <dbReference type="Proteomes" id="UP001059576"/>
    </source>
</evidence>
<reference evidence="2" key="1">
    <citation type="submission" date="2022-07" db="EMBL/GenBank/DDBJ databases">
        <title>Complete genome of Mycoplasma equigenitalium type strain T37.</title>
        <authorList>
            <person name="Spergser J."/>
        </authorList>
    </citation>
    <scope>NUCLEOTIDE SEQUENCE</scope>
    <source>
        <strain evidence="2">T37</strain>
    </source>
</reference>
<sequence>MKKLLSFLFLLTASLSCLTTISYKQEVKKKKEKVHRRWRYFLFSPITLAAAYFLLRKKQNSTSIDPSLLKQVFGRKLTPLENDRFLNTVKEFSNEIIHNPYYDQKIKIEQVDEKILTLYYQLRNIQLKFAVKNNFLMCYFRSLFEPEELENITKADIEAFLSIYPKLAFESLKAIESSRLLDSTYIKKIKQNVNLKVDTLKAIDNLSLELIEEELFLPIYFIV</sequence>
<evidence type="ECO:0000313" key="2">
    <source>
        <dbReference type="EMBL" id="UUD36797.1"/>
    </source>
</evidence>
<evidence type="ECO:0008006" key="4">
    <source>
        <dbReference type="Google" id="ProtNLM"/>
    </source>
</evidence>
<accession>A0ABY5J0K9</accession>
<dbReference type="RefSeq" id="WP_129723070.1">
    <property type="nucleotide sequence ID" value="NZ_CP101808.1"/>
</dbReference>
<keyword evidence="1" id="KW-0812">Transmembrane</keyword>
<feature type="transmembrane region" description="Helical" evidence="1">
    <location>
        <begin position="38"/>
        <end position="55"/>
    </location>
</feature>
<keyword evidence="1" id="KW-0472">Membrane</keyword>
<evidence type="ECO:0000256" key="1">
    <source>
        <dbReference type="SAM" id="Phobius"/>
    </source>
</evidence>
<dbReference type="EMBL" id="CP101808">
    <property type="protein sequence ID" value="UUD36797.1"/>
    <property type="molecule type" value="Genomic_DNA"/>
</dbReference>
<dbReference type="Proteomes" id="UP001059576">
    <property type="component" value="Chromosome"/>
</dbReference>
<keyword evidence="1" id="KW-1133">Transmembrane helix</keyword>
<keyword evidence="3" id="KW-1185">Reference proteome</keyword>
<proteinExistence type="predicted"/>
<gene>
    <name evidence="2" type="ORF">NPA09_02770</name>
</gene>
<name>A0ABY5J0K9_9BACT</name>
<organism evidence="2 3">
    <name type="scientific">Mycoplasmopsis equigenitalium</name>
    <dbReference type="NCBI Taxonomy" id="114883"/>
    <lineage>
        <taxon>Bacteria</taxon>
        <taxon>Bacillati</taxon>
        <taxon>Mycoplasmatota</taxon>
        <taxon>Mycoplasmoidales</taxon>
        <taxon>Metamycoplasmataceae</taxon>
        <taxon>Mycoplasmopsis</taxon>
    </lineage>
</organism>